<keyword evidence="1" id="KW-1133">Transmembrane helix</keyword>
<sequence length="47" mass="5614">MENKRGIEYINKKVSEAEKETDWVWWLLIVTSVITMVVALKEMLWAM</sequence>
<comment type="caution">
    <text evidence="3">The sequence shown here is derived from an EMBL/GenBank/DDBJ whole genome shotgun (WGS) entry which is preliminary data.</text>
</comment>
<reference evidence="3" key="1">
    <citation type="journal article" date="2014" name="Front. Microbiol.">
        <title>High frequency of phylogenetically diverse reductive dehalogenase-homologous genes in deep subseafloor sedimentary metagenomes.</title>
        <authorList>
            <person name="Kawai M."/>
            <person name="Futagami T."/>
            <person name="Toyoda A."/>
            <person name="Takaki Y."/>
            <person name="Nishi S."/>
            <person name="Hori S."/>
            <person name="Arai W."/>
            <person name="Tsubouchi T."/>
            <person name="Morono Y."/>
            <person name="Uchiyama I."/>
            <person name="Ito T."/>
            <person name="Fujiyama A."/>
            <person name="Inagaki F."/>
            <person name="Takami H."/>
        </authorList>
    </citation>
    <scope>NUCLEOTIDE SEQUENCE</scope>
    <source>
        <strain evidence="3">Expedition CK06-06</strain>
    </source>
</reference>
<dbReference type="AlphaFoldDB" id="X1S2G8"/>
<name>X1S2G8_9ZZZZ</name>
<gene>
    <name evidence="2" type="ORF">S12H4_07987</name>
    <name evidence="3" type="ORF">S12H4_15367</name>
</gene>
<proteinExistence type="predicted"/>
<keyword evidence="1" id="KW-0472">Membrane</keyword>
<dbReference type="EMBL" id="BARW01007374">
    <property type="protein sequence ID" value="GAI87063.1"/>
    <property type="molecule type" value="Genomic_DNA"/>
</dbReference>
<accession>X1S2G8</accession>
<keyword evidence="1" id="KW-0812">Transmembrane</keyword>
<evidence type="ECO:0000256" key="1">
    <source>
        <dbReference type="SAM" id="Phobius"/>
    </source>
</evidence>
<evidence type="ECO:0000313" key="3">
    <source>
        <dbReference type="EMBL" id="GAI87063.1"/>
    </source>
</evidence>
<evidence type="ECO:0000313" key="2">
    <source>
        <dbReference type="EMBL" id="GAI62529.1"/>
    </source>
</evidence>
<protein>
    <submittedName>
        <fullName evidence="3">Uncharacterized protein</fullName>
    </submittedName>
</protein>
<organism evidence="3">
    <name type="scientific">marine sediment metagenome</name>
    <dbReference type="NCBI Taxonomy" id="412755"/>
    <lineage>
        <taxon>unclassified sequences</taxon>
        <taxon>metagenomes</taxon>
        <taxon>ecological metagenomes</taxon>
    </lineage>
</organism>
<feature type="transmembrane region" description="Helical" evidence="1">
    <location>
        <begin position="23"/>
        <end position="40"/>
    </location>
</feature>
<dbReference type="EMBL" id="BARW01003026">
    <property type="protein sequence ID" value="GAI62529.1"/>
    <property type="molecule type" value="Genomic_DNA"/>
</dbReference>